<dbReference type="SUPFAM" id="SSF46785">
    <property type="entry name" value="Winged helix' DNA-binding domain"/>
    <property type="match status" value="1"/>
</dbReference>
<dbReference type="Pfam" id="PF00891">
    <property type="entry name" value="Methyltransf_2"/>
    <property type="match status" value="1"/>
</dbReference>
<reference evidence="8" key="1">
    <citation type="submission" date="2020-06" db="EMBL/GenBank/DDBJ databases">
        <title>A chromosome-scale genome assembly of Talaromyces rugulosus W13939.</title>
        <authorList>
            <person name="Wang B."/>
            <person name="Guo L."/>
            <person name="Ye K."/>
            <person name="Wang L."/>
        </authorList>
    </citation>
    <scope>NUCLEOTIDE SEQUENCE [LARGE SCALE GENOMIC DNA]</scope>
    <source>
        <strain evidence="8">W13939</strain>
    </source>
</reference>
<feature type="domain" description="O-methyltransferase dimerisation" evidence="6">
    <location>
        <begin position="50"/>
        <end position="107"/>
    </location>
</feature>
<sequence>MDAIIEQIKSLAKDADDITRKTIIDQLREVFISLETAQDAMQRISYSHLQSILVRVGCDLKLFDLLTESKEPVTVDQLAKKTGAAPILLGRILRYLASVGTVKETGKDTFAANNITIYLTNPGIQSAVYHNVDTLGPAMAVLPDFLAEIKYQDFTDSSNTPMNKAWKTDLPPFLWLQTKPENHAHFNRFMEAQHQGMRQWLDVYPIEERFQNMGPEQVAFVDVGGGIGHQAIALRQRLPHLKNRIIVQDVEAVIAHAIPHEGVEATAYDFYQPQAVQGARVYYFRNIMHDYSDDKAILILKNTIAALGHDSVILIDDMVLPDSGVHRHATQVDLTMMAVMASRERTAQAWYELMEKAGLKIQCIYTYTQSLRDSILECVPVRAM</sequence>
<dbReference type="Gene3D" id="3.40.50.150">
    <property type="entry name" value="Vaccinia Virus protein VP39"/>
    <property type="match status" value="1"/>
</dbReference>
<evidence type="ECO:0000256" key="3">
    <source>
        <dbReference type="ARBA" id="ARBA00022691"/>
    </source>
</evidence>
<dbReference type="KEGG" id="trg:TRUGW13939_08249"/>
<dbReference type="Gene3D" id="1.10.10.10">
    <property type="entry name" value="Winged helix-like DNA-binding domain superfamily/Winged helix DNA-binding domain"/>
    <property type="match status" value="1"/>
</dbReference>
<dbReference type="InterPro" id="IPR001077">
    <property type="entry name" value="COMT_C"/>
</dbReference>
<evidence type="ECO:0000313" key="8">
    <source>
        <dbReference type="Proteomes" id="UP000509510"/>
    </source>
</evidence>
<keyword evidence="1" id="KW-0489">Methyltransferase</keyword>
<dbReference type="GO" id="GO:0046983">
    <property type="term" value="F:protein dimerization activity"/>
    <property type="evidence" value="ECO:0007669"/>
    <property type="project" value="InterPro"/>
</dbReference>
<evidence type="ECO:0000256" key="2">
    <source>
        <dbReference type="ARBA" id="ARBA00022679"/>
    </source>
</evidence>
<dbReference type="GO" id="GO:0032259">
    <property type="term" value="P:methylation"/>
    <property type="evidence" value="ECO:0007669"/>
    <property type="project" value="UniProtKB-KW"/>
</dbReference>
<accession>A0A7H8R8L0</accession>
<protein>
    <submittedName>
        <fullName evidence="7">Uncharacterized protein</fullName>
    </submittedName>
</protein>
<dbReference type="Proteomes" id="UP000509510">
    <property type="component" value="Chromosome IV"/>
</dbReference>
<feature type="active site" description="Proton acceptor" evidence="4">
    <location>
        <position position="289"/>
    </location>
</feature>
<keyword evidence="2" id="KW-0808">Transferase</keyword>
<dbReference type="SUPFAM" id="SSF53335">
    <property type="entry name" value="S-adenosyl-L-methionine-dependent methyltransferases"/>
    <property type="match status" value="1"/>
</dbReference>
<dbReference type="InterPro" id="IPR016461">
    <property type="entry name" value="COMT-like"/>
</dbReference>
<dbReference type="Pfam" id="PF08100">
    <property type="entry name" value="Dimerisation"/>
    <property type="match status" value="1"/>
</dbReference>
<dbReference type="PROSITE" id="PS51683">
    <property type="entry name" value="SAM_OMT_II"/>
    <property type="match status" value="1"/>
</dbReference>
<dbReference type="GO" id="GO:0008171">
    <property type="term" value="F:O-methyltransferase activity"/>
    <property type="evidence" value="ECO:0007669"/>
    <property type="project" value="InterPro"/>
</dbReference>
<dbReference type="AlphaFoldDB" id="A0A7H8R8L0"/>
<evidence type="ECO:0000259" key="6">
    <source>
        <dbReference type="Pfam" id="PF08100"/>
    </source>
</evidence>
<proteinExistence type="predicted"/>
<dbReference type="PANTHER" id="PTHR43712">
    <property type="entry name" value="PUTATIVE (AFU_ORTHOLOGUE AFUA_4G14580)-RELATED"/>
    <property type="match status" value="1"/>
</dbReference>
<evidence type="ECO:0000313" key="7">
    <source>
        <dbReference type="EMBL" id="QKX61103.1"/>
    </source>
</evidence>
<evidence type="ECO:0000256" key="4">
    <source>
        <dbReference type="PIRSR" id="PIRSR005739-1"/>
    </source>
</evidence>
<dbReference type="PANTHER" id="PTHR43712:SF1">
    <property type="entry name" value="HYPOTHETICAL O-METHYLTRANSFERASE (EUROFUNG)-RELATED"/>
    <property type="match status" value="1"/>
</dbReference>
<gene>
    <name evidence="7" type="ORF">TRUGW13939_08249</name>
</gene>
<dbReference type="EMBL" id="CP055901">
    <property type="protein sequence ID" value="QKX61103.1"/>
    <property type="molecule type" value="Genomic_DNA"/>
</dbReference>
<dbReference type="GeneID" id="55995738"/>
<dbReference type="OrthoDB" id="4224300at2759"/>
<dbReference type="PIRSF" id="PIRSF005739">
    <property type="entry name" value="O-mtase"/>
    <property type="match status" value="1"/>
</dbReference>
<keyword evidence="8" id="KW-1185">Reference proteome</keyword>
<evidence type="ECO:0000256" key="1">
    <source>
        <dbReference type="ARBA" id="ARBA00022603"/>
    </source>
</evidence>
<name>A0A7H8R8L0_TALRU</name>
<dbReference type="InterPro" id="IPR036388">
    <property type="entry name" value="WH-like_DNA-bd_sf"/>
</dbReference>
<dbReference type="InterPro" id="IPR012967">
    <property type="entry name" value="COMT_dimerisation"/>
</dbReference>
<organism evidence="7 8">
    <name type="scientific">Talaromyces rugulosus</name>
    <name type="common">Penicillium rugulosum</name>
    <dbReference type="NCBI Taxonomy" id="121627"/>
    <lineage>
        <taxon>Eukaryota</taxon>
        <taxon>Fungi</taxon>
        <taxon>Dikarya</taxon>
        <taxon>Ascomycota</taxon>
        <taxon>Pezizomycotina</taxon>
        <taxon>Eurotiomycetes</taxon>
        <taxon>Eurotiomycetidae</taxon>
        <taxon>Eurotiales</taxon>
        <taxon>Trichocomaceae</taxon>
        <taxon>Talaromyces</taxon>
        <taxon>Talaromyces sect. Islandici</taxon>
    </lineage>
</organism>
<feature type="domain" description="O-methyltransferase C-terminal" evidence="5">
    <location>
        <begin position="172"/>
        <end position="359"/>
    </location>
</feature>
<dbReference type="InterPro" id="IPR029063">
    <property type="entry name" value="SAM-dependent_MTases_sf"/>
</dbReference>
<evidence type="ECO:0000259" key="5">
    <source>
        <dbReference type="Pfam" id="PF00891"/>
    </source>
</evidence>
<keyword evidence="3" id="KW-0949">S-adenosyl-L-methionine</keyword>
<dbReference type="InterPro" id="IPR036390">
    <property type="entry name" value="WH_DNA-bd_sf"/>
</dbReference>
<dbReference type="RefSeq" id="XP_035347278.1">
    <property type="nucleotide sequence ID" value="XM_035491385.1"/>
</dbReference>